<dbReference type="PANTHER" id="PTHR33164">
    <property type="entry name" value="TRANSCRIPTIONAL REGULATOR, MARR FAMILY"/>
    <property type="match status" value="1"/>
</dbReference>
<dbReference type="Proteomes" id="UP000321429">
    <property type="component" value="Unassembled WGS sequence"/>
</dbReference>
<comment type="caution">
    <text evidence="6">The sequence shown here is derived from an EMBL/GenBank/DDBJ whole genome shotgun (WGS) entry which is preliminary data.</text>
</comment>
<evidence type="ECO:0000256" key="3">
    <source>
        <dbReference type="ARBA" id="ARBA00023163"/>
    </source>
</evidence>
<keyword evidence="3" id="KW-0804">Transcription</keyword>
<dbReference type="EMBL" id="BJUD01000009">
    <property type="protein sequence ID" value="GEK28375.1"/>
    <property type="molecule type" value="Genomic_DNA"/>
</dbReference>
<dbReference type="PANTHER" id="PTHR33164:SF43">
    <property type="entry name" value="HTH-TYPE TRANSCRIPTIONAL REPRESSOR YETL"/>
    <property type="match status" value="1"/>
</dbReference>
<feature type="domain" description="HTH marR-type" evidence="4">
    <location>
        <begin position="1"/>
        <end position="144"/>
    </location>
</feature>
<name>A0A0R2L4J9_9LACO</name>
<reference evidence="5 8" key="2">
    <citation type="submission" date="2019-07" db="EMBL/GenBank/DDBJ databases">
        <title>Whole genome shotgun sequence of Lactobacillus siliginis NBRC 101315.</title>
        <authorList>
            <person name="Hosoyama A."/>
            <person name="Uohara A."/>
            <person name="Ohji S."/>
            <person name="Ichikawa N."/>
        </authorList>
    </citation>
    <scope>NUCLEOTIDE SEQUENCE [LARGE SCALE GENOMIC DNA]</scope>
    <source>
        <strain evidence="5 8">NBRC 101315</strain>
    </source>
</reference>
<evidence type="ECO:0000313" key="5">
    <source>
        <dbReference type="EMBL" id="GEK28375.1"/>
    </source>
</evidence>
<dbReference type="Proteomes" id="UP000051139">
    <property type="component" value="Unassembled WGS sequence"/>
</dbReference>
<dbReference type="SUPFAM" id="SSF46785">
    <property type="entry name" value="Winged helix' DNA-binding domain"/>
    <property type="match status" value="1"/>
</dbReference>
<dbReference type="PROSITE" id="PS01117">
    <property type="entry name" value="HTH_MARR_1"/>
    <property type="match status" value="1"/>
</dbReference>
<evidence type="ECO:0000313" key="6">
    <source>
        <dbReference type="EMBL" id="KRN93671.1"/>
    </source>
</evidence>
<dbReference type="InterPro" id="IPR036390">
    <property type="entry name" value="WH_DNA-bd_sf"/>
</dbReference>
<dbReference type="InterPro" id="IPR036388">
    <property type="entry name" value="WH-like_DNA-bd_sf"/>
</dbReference>
<dbReference type="Gene3D" id="1.10.10.10">
    <property type="entry name" value="Winged helix-like DNA-binding domain superfamily/Winged helix DNA-binding domain"/>
    <property type="match status" value="1"/>
</dbReference>
<proteinExistence type="predicted"/>
<keyword evidence="1" id="KW-0805">Transcription regulation</keyword>
<dbReference type="AlphaFoldDB" id="A0A0R2L4J9"/>
<dbReference type="GO" id="GO:0003700">
    <property type="term" value="F:DNA-binding transcription factor activity"/>
    <property type="evidence" value="ECO:0007669"/>
    <property type="project" value="InterPro"/>
</dbReference>
<dbReference type="EMBL" id="JQCB01000021">
    <property type="protein sequence ID" value="KRN93671.1"/>
    <property type="molecule type" value="Genomic_DNA"/>
</dbReference>
<dbReference type="InterPro" id="IPR023187">
    <property type="entry name" value="Tscrpt_reg_MarR-type_CS"/>
</dbReference>
<dbReference type="RefSeq" id="WP_057811644.1">
    <property type="nucleotide sequence ID" value="NZ_BJUD01000009.1"/>
</dbReference>
<dbReference type="Pfam" id="PF12802">
    <property type="entry name" value="MarR_2"/>
    <property type="match status" value="1"/>
</dbReference>
<keyword evidence="2" id="KW-0238">DNA-binding</keyword>
<sequence length="168" mass="19568">MTNQNADIELMQSYIEEYLYVGKYLNEFASGPASDYGISFDQWLIMNEIARSSDLLSVMDLADMHRVTRSAISRQVAGLLKLDYVYEKDDPNDRRHKTLHLTGTGRDVEAKLWDSAKDRFKSWIDLFGREEFQQALAFVRKFDEEVVRRDEWGARIHKAHTVKSATKK</sequence>
<protein>
    <submittedName>
        <fullName evidence="5">MarR family transcriptional regulator</fullName>
    </submittedName>
</protein>
<gene>
    <name evidence="6" type="ORF">IV55_GL000978</name>
    <name evidence="5" type="ORF">LSI01_06860</name>
</gene>
<dbReference type="InterPro" id="IPR039422">
    <property type="entry name" value="MarR/SlyA-like"/>
</dbReference>
<dbReference type="GO" id="GO:0006950">
    <property type="term" value="P:response to stress"/>
    <property type="evidence" value="ECO:0007669"/>
    <property type="project" value="TreeGrafter"/>
</dbReference>
<dbReference type="PATRIC" id="fig|348151.3.peg.1001"/>
<dbReference type="SMART" id="SM00347">
    <property type="entry name" value="HTH_MARR"/>
    <property type="match status" value="1"/>
</dbReference>
<evidence type="ECO:0000313" key="7">
    <source>
        <dbReference type="Proteomes" id="UP000051139"/>
    </source>
</evidence>
<dbReference type="InterPro" id="IPR000835">
    <property type="entry name" value="HTH_MarR-typ"/>
</dbReference>
<dbReference type="STRING" id="348151.IV55_GL000978"/>
<evidence type="ECO:0000256" key="1">
    <source>
        <dbReference type="ARBA" id="ARBA00023015"/>
    </source>
</evidence>
<evidence type="ECO:0000313" key="8">
    <source>
        <dbReference type="Proteomes" id="UP000321429"/>
    </source>
</evidence>
<dbReference type="PROSITE" id="PS50995">
    <property type="entry name" value="HTH_MARR_2"/>
    <property type="match status" value="1"/>
</dbReference>
<accession>A0A0R2L4J9</accession>
<dbReference type="GO" id="GO:0003677">
    <property type="term" value="F:DNA binding"/>
    <property type="evidence" value="ECO:0007669"/>
    <property type="project" value="UniProtKB-KW"/>
</dbReference>
<organism evidence="6 7">
    <name type="scientific">Furfurilactobacillus siliginis</name>
    <dbReference type="NCBI Taxonomy" id="348151"/>
    <lineage>
        <taxon>Bacteria</taxon>
        <taxon>Bacillati</taxon>
        <taxon>Bacillota</taxon>
        <taxon>Bacilli</taxon>
        <taxon>Lactobacillales</taxon>
        <taxon>Lactobacillaceae</taxon>
        <taxon>Furfurilactobacillus</taxon>
    </lineage>
</organism>
<evidence type="ECO:0000256" key="2">
    <source>
        <dbReference type="ARBA" id="ARBA00023125"/>
    </source>
</evidence>
<keyword evidence="7" id="KW-1185">Reference proteome</keyword>
<reference evidence="6 7" key="1">
    <citation type="journal article" date="2015" name="Genome Announc.">
        <title>Expanding the biotechnology potential of lactobacilli through comparative genomics of 213 strains and associated genera.</title>
        <authorList>
            <person name="Sun Z."/>
            <person name="Harris H.M."/>
            <person name="McCann A."/>
            <person name="Guo C."/>
            <person name="Argimon S."/>
            <person name="Zhang W."/>
            <person name="Yang X."/>
            <person name="Jeffery I.B."/>
            <person name="Cooney J.C."/>
            <person name="Kagawa T.F."/>
            <person name="Liu W."/>
            <person name="Song Y."/>
            <person name="Salvetti E."/>
            <person name="Wrobel A."/>
            <person name="Rasinkangas P."/>
            <person name="Parkhill J."/>
            <person name="Rea M.C."/>
            <person name="O'Sullivan O."/>
            <person name="Ritari J."/>
            <person name="Douillard F.P."/>
            <person name="Paul Ross R."/>
            <person name="Yang R."/>
            <person name="Briner A.E."/>
            <person name="Felis G.E."/>
            <person name="de Vos W.M."/>
            <person name="Barrangou R."/>
            <person name="Klaenhammer T.R."/>
            <person name="Caufield P.W."/>
            <person name="Cui Y."/>
            <person name="Zhang H."/>
            <person name="O'Toole P.W."/>
        </authorList>
    </citation>
    <scope>NUCLEOTIDE SEQUENCE [LARGE SCALE GENOMIC DNA]</scope>
    <source>
        <strain evidence="6 7">DSM 22696</strain>
    </source>
</reference>
<evidence type="ECO:0000259" key="4">
    <source>
        <dbReference type="PROSITE" id="PS50995"/>
    </source>
</evidence>
<dbReference type="OrthoDB" id="9799368at2"/>